<keyword evidence="5" id="KW-0378">Hydrolase</keyword>
<evidence type="ECO:0000256" key="8">
    <source>
        <dbReference type="ARBA" id="ARBA00023049"/>
    </source>
</evidence>
<dbReference type="NCBIfam" id="TIGR01887">
    <property type="entry name" value="dipeptidaselike"/>
    <property type="match status" value="1"/>
</dbReference>
<evidence type="ECO:0000256" key="4">
    <source>
        <dbReference type="ARBA" id="ARBA00022723"/>
    </source>
</evidence>
<keyword evidence="4" id="KW-0479">Metal-binding</keyword>
<keyword evidence="6" id="KW-0862">Zinc</keyword>
<dbReference type="GO" id="GO:0016805">
    <property type="term" value="F:dipeptidase activity"/>
    <property type="evidence" value="ECO:0007669"/>
    <property type="project" value="UniProtKB-KW"/>
</dbReference>
<dbReference type="EMBL" id="PPRF01000013">
    <property type="protein sequence ID" value="PNZ29734.1"/>
    <property type="molecule type" value="Genomic_DNA"/>
</dbReference>
<dbReference type="Gene3D" id="3.40.630.10">
    <property type="entry name" value="Zn peptidases"/>
    <property type="match status" value="1"/>
</dbReference>
<dbReference type="OrthoDB" id="9761532at2"/>
<dbReference type="GO" id="GO:0006526">
    <property type="term" value="P:L-arginine biosynthetic process"/>
    <property type="evidence" value="ECO:0007669"/>
    <property type="project" value="TreeGrafter"/>
</dbReference>
<dbReference type="CDD" id="cd03888">
    <property type="entry name" value="M20_PepV"/>
    <property type="match status" value="1"/>
</dbReference>
<dbReference type="GO" id="GO:0008777">
    <property type="term" value="F:acetylornithine deacetylase activity"/>
    <property type="evidence" value="ECO:0007669"/>
    <property type="project" value="TreeGrafter"/>
</dbReference>
<organism evidence="9 10">
    <name type="scientific">Staphylococcus rostri</name>
    <dbReference type="NCBI Taxonomy" id="522262"/>
    <lineage>
        <taxon>Bacteria</taxon>
        <taxon>Bacillati</taxon>
        <taxon>Bacillota</taxon>
        <taxon>Bacilli</taxon>
        <taxon>Bacillales</taxon>
        <taxon>Staphylococcaceae</taxon>
        <taxon>Staphylococcus</taxon>
    </lineage>
</organism>
<name>A0A2K3YWP9_9STAP</name>
<dbReference type="InterPro" id="IPR002933">
    <property type="entry name" value="Peptidase_M20"/>
</dbReference>
<reference evidence="9 10" key="1">
    <citation type="submission" date="2017-08" db="EMBL/GenBank/DDBJ databases">
        <title>Draft genome sequences of 64 type strains of genus Staph aureus.</title>
        <authorList>
            <person name="Cole K."/>
            <person name="Golubchik T."/>
            <person name="Russell J."/>
            <person name="Foster D."/>
            <person name="Llewelyn M."/>
            <person name="Wilson D."/>
            <person name="Crook D."/>
            <person name="Paul J."/>
        </authorList>
    </citation>
    <scope>NUCLEOTIDE SEQUENCE [LARGE SCALE GENOMIC DNA]</scope>
    <source>
        <strain evidence="9 10">DSM 21968</strain>
    </source>
</reference>
<dbReference type="GO" id="GO:0006508">
    <property type="term" value="P:proteolysis"/>
    <property type="evidence" value="ECO:0007669"/>
    <property type="project" value="UniProtKB-KW"/>
</dbReference>
<dbReference type="GO" id="GO:0008270">
    <property type="term" value="F:zinc ion binding"/>
    <property type="evidence" value="ECO:0007669"/>
    <property type="project" value="InterPro"/>
</dbReference>
<dbReference type="AlphaFoldDB" id="A0A2K3YWP9"/>
<dbReference type="GO" id="GO:0008237">
    <property type="term" value="F:metallopeptidase activity"/>
    <property type="evidence" value="ECO:0007669"/>
    <property type="project" value="UniProtKB-KW"/>
</dbReference>
<dbReference type="PANTHER" id="PTHR43808">
    <property type="entry name" value="ACETYLORNITHINE DEACETYLASE"/>
    <property type="match status" value="1"/>
</dbReference>
<gene>
    <name evidence="9" type="ORF">CD122_01460</name>
</gene>
<protein>
    <submittedName>
        <fullName evidence="9">Dipeptidase PepV</fullName>
    </submittedName>
</protein>
<dbReference type="PANTHER" id="PTHR43808:SF31">
    <property type="entry name" value="N-ACETYL-L-CITRULLINE DEACETYLASE"/>
    <property type="match status" value="1"/>
</dbReference>
<evidence type="ECO:0000256" key="7">
    <source>
        <dbReference type="ARBA" id="ARBA00022997"/>
    </source>
</evidence>
<evidence type="ECO:0000256" key="5">
    <source>
        <dbReference type="ARBA" id="ARBA00022801"/>
    </source>
</evidence>
<evidence type="ECO:0000313" key="9">
    <source>
        <dbReference type="EMBL" id="PNZ29734.1"/>
    </source>
</evidence>
<dbReference type="NCBIfam" id="NF005591">
    <property type="entry name" value="PRK07318.1"/>
    <property type="match status" value="1"/>
</dbReference>
<dbReference type="InterPro" id="IPR036264">
    <property type="entry name" value="Bact_exopeptidase_dim_dom"/>
</dbReference>
<dbReference type="InterPro" id="IPR010964">
    <property type="entry name" value="M20A_pepV-rel"/>
</dbReference>
<dbReference type="InterPro" id="IPR050072">
    <property type="entry name" value="Peptidase_M20A"/>
</dbReference>
<dbReference type="Gene3D" id="3.30.70.360">
    <property type="match status" value="2"/>
</dbReference>
<keyword evidence="7" id="KW-0224">Dipeptidase</keyword>
<comment type="caution">
    <text evidence="9">The sequence shown here is derived from an EMBL/GenBank/DDBJ whole genome shotgun (WGS) entry which is preliminary data.</text>
</comment>
<evidence type="ECO:0000313" key="10">
    <source>
        <dbReference type="Proteomes" id="UP000242752"/>
    </source>
</evidence>
<proteinExistence type="inferred from homology"/>
<sequence length="469" mass="52784">MWREKVKEYEDQIIEDLKGLLAIPSVRNDSEATADAPVGPGPKAALEYMYELAKRDGFETFDTDHLAGRIEVGKGEELFGILGHVDVVPAGNDWDTDPFTPVVTEDRVIARGTLDDKGPTIAAYYAVKILNDMKVDWKKRIHIIIGTDEESDWKCTDRYFETEEMPTIGIAPDAEFPLIHGEKGITTFDIQQTSLAHDDDEPEIELHRLVSGERYNMVPDTAQADLLVKENMTNTIQQFEAFLSEHKLSGNHEVENGILKLTVYGKAVHGMDPSIGVNAGLFLLHFLNTLNLDQTARNWAAFSERYLYESHFGEKMGMKYHTEQMGDLTTNIGILNYDQANGGSFGINLRYPEGFDFEQAIQVFEDEIKALGFELKIGKVQQPHFVDPSDPFIQKLLTAYRNQTGDMSPSYTIGGGTYARNLDKGVAFGAMFDDSEDLMHQKNEYITKKQLFNATSIYLEAIYSICVEE</sequence>
<keyword evidence="8" id="KW-0482">Metalloprotease</keyword>
<evidence type="ECO:0000256" key="3">
    <source>
        <dbReference type="ARBA" id="ARBA00022670"/>
    </source>
</evidence>
<dbReference type="SUPFAM" id="SSF53187">
    <property type="entry name" value="Zn-dependent exopeptidases"/>
    <property type="match status" value="1"/>
</dbReference>
<evidence type="ECO:0000256" key="2">
    <source>
        <dbReference type="ARBA" id="ARBA00006247"/>
    </source>
</evidence>
<dbReference type="SUPFAM" id="SSF55031">
    <property type="entry name" value="Bacterial exopeptidase dimerisation domain"/>
    <property type="match status" value="1"/>
</dbReference>
<keyword evidence="3" id="KW-0645">Protease</keyword>
<dbReference type="RefSeq" id="WP_103357249.1">
    <property type="nucleotide sequence ID" value="NZ_CP113107.1"/>
</dbReference>
<accession>A0A2K3YWP9</accession>
<dbReference type="Proteomes" id="UP000242752">
    <property type="component" value="Unassembled WGS sequence"/>
</dbReference>
<comment type="similarity">
    <text evidence="2">Belongs to the peptidase M20A family.</text>
</comment>
<keyword evidence="10" id="KW-1185">Reference proteome</keyword>
<comment type="cofactor">
    <cofactor evidence="1">
        <name>Zn(2+)</name>
        <dbReference type="ChEBI" id="CHEBI:29105"/>
    </cofactor>
</comment>
<evidence type="ECO:0000256" key="6">
    <source>
        <dbReference type="ARBA" id="ARBA00022833"/>
    </source>
</evidence>
<evidence type="ECO:0000256" key="1">
    <source>
        <dbReference type="ARBA" id="ARBA00001947"/>
    </source>
</evidence>
<dbReference type="Pfam" id="PF01546">
    <property type="entry name" value="Peptidase_M20"/>
    <property type="match status" value="1"/>
</dbReference>